<gene>
    <name evidence="2" type="ORF">So717_29880</name>
</gene>
<dbReference type="InterPro" id="IPR029058">
    <property type="entry name" value="AB_hydrolase_fold"/>
</dbReference>
<dbReference type="RefSeq" id="WP_159978777.1">
    <property type="nucleotide sequence ID" value="NZ_BLIV01000006.1"/>
</dbReference>
<dbReference type="Pfam" id="PF12697">
    <property type="entry name" value="Abhydrolase_6"/>
    <property type="match status" value="1"/>
</dbReference>
<keyword evidence="3" id="KW-1185">Reference proteome</keyword>
<dbReference type="SUPFAM" id="SSF53474">
    <property type="entry name" value="alpha/beta-Hydrolases"/>
    <property type="match status" value="1"/>
</dbReference>
<organism evidence="2 3">
    <name type="scientific">Roseobacter cerasinus</name>
    <dbReference type="NCBI Taxonomy" id="2602289"/>
    <lineage>
        <taxon>Bacteria</taxon>
        <taxon>Pseudomonadati</taxon>
        <taxon>Pseudomonadota</taxon>
        <taxon>Alphaproteobacteria</taxon>
        <taxon>Rhodobacterales</taxon>
        <taxon>Roseobacteraceae</taxon>
        <taxon>Roseobacter</taxon>
    </lineage>
</organism>
<evidence type="ECO:0000313" key="3">
    <source>
        <dbReference type="Proteomes" id="UP000436522"/>
    </source>
</evidence>
<protein>
    <submittedName>
        <fullName evidence="2">Alpha/beta hydrolase</fullName>
    </submittedName>
</protein>
<dbReference type="OrthoDB" id="9804723at2"/>
<dbReference type="EMBL" id="BLIV01000006">
    <property type="protein sequence ID" value="GFE51235.1"/>
    <property type="molecule type" value="Genomic_DNA"/>
</dbReference>
<evidence type="ECO:0000313" key="2">
    <source>
        <dbReference type="EMBL" id="GFE51235.1"/>
    </source>
</evidence>
<dbReference type="InterPro" id="IPR000073">
    <property type="entry name" value="AB_hydrolase_1"/>
</dbReference>
<accession>A0A640VWE9</accession>
<reference evidence="2 3" key="1">
    <citation type="submission" date="2019-12" db="EMBL/GenBank/DDBJ databases">
        <title>Roseobacter cerasinus sp. nov., isolated from seawater around aquaculture.</title>
        <authorList>
            <person name="Muramatsu S."/>
            <person name="Takabe Y."/>
            <person name="Mori K."/>
            <person name="Takaichi S."/>
            <person name="Hanada S."/>
        </authorList>
    </citation>
    <scope>NUCLEOTIDE SEQUENCE [LARGE SCALE GENOMIC DNA]</scope>
    <source>
        <strain evidence="2 3">AI77</strain>
    </source>
</reference>
<dbReference type="InterPro" id="IPR000639">
    <property type="entry name" value="Epox_hydrolase-like"/>
</dbReference>
<dbReference type="Proteomes" id="UP000436522">
    <property type="component" value="Unassembled WGS sequence"/>
</dbReference>
<dbReference type="PRINTS" id="PR00111">
    <property type="entry name" value="ABHYDROLASE"/>
</dbReference>
<dbReference type="PANTHER" id="PTHR46438">
    <property type="entry name" value="ALPHA/BETA-HYDROLASES SUPERFAMILY PROTEIN"/>
    <property type="match status" value="1"/>
</dbReference>
<feature type="domain" description="AB hydrolase-1" evidence="1">
    <location>
        <begin position="65"/>
        <end position="311"/>
    </location>
</feature>
<keyword evidence="2" id="KW-0378">Hydrolase</keyword>
<dbReference type="AlphaFoldDB" id="A0A640VWE9"/>
<name>A0A640VWE9_9RHOB</name>
<sequence length="320" mass="34001">MRWLGRLILVFLIGLIAVPLGFRGAATLRETQPLAAVLPDSGRLVATTEGQIFVLEYGPKDGTVLLFLHGTAAWSGLWQPTLETMAALGYRAIGFDMPPFGFSERAADGDYSRTRSADRLLALIQTMEIRPVLVAHSFGAGAGVEAAMRDPDAFAGLVVVDGALGLDSHLTDKPLPLPLRSATMREMALSATATNPLLTKRLLKSLIHVKEAASDEVVAVLQRPMVRMGSTAAFAEWLPALLVPPIEARSTHPEAYRALTLPTAFLWGEKDSVTPLNQGEILAALVPGAKLSVLPGLGHIPQVEGPAQFEAALASVLPAP</sequence>
<dbReference type="PRINTS" id="PR00412">
    <property type="entry name" value="EPOXHYDRLASE"/>
</dbReference>
<proteinExistence type="predicted"/>
<dbReference type="GO" id="GO:0016787">
    <property type="term" value="F:hydrolase activity"/>
    <property type="evidence" value="ECO:0007669"/>
    <property type="project" value="UniProtKB-KW"/>
</dbReference>
<comment type="caution">
    <text evidence="2">The sequence shown here is derived from an EMBL/GenBank/DDBJ whole genome shotgun (WGS) entry which is preliminary data.</text>
</comment>
<evidence type="ECO:0000259" key="1">
    <source>
        <dbReference type="Pfam" id="PF12697"/>
    </source>
</evidence>
<dbReference type="Gene3D" id="3.40.50.1820">
    <property type="entry name" value="alpha/beta hydrolase"/>
    <property type="match status" value="1"/>
</dbReference>